<dbReference type="GeneID" id="590986"/>
<dbReference type="Pfam" id="PF02798">
    <property type="entry name" value="GST_N"/>
    <property type="match status" value="1"/>
</dbReference>
<dbReference type="KEGG" id="spu:590986"/>
<dbReference type="SFLD" id="SFLDG01205">
    <property type="entry name" value="AMPS.1"/>
    <property type="match status" value="1"/>
</dbReference>
<dbReference type="Gene3D" id="1.20.1050.10">
    <property type="match status" value="1"/>
</dbReference>
<dbReference type="EnsemblMetazoa" id="XM_790571">
    <property type="protein sequence ID" value="XP_795664"/>
    <property type="gene ID" value="LOC590986"/>
</dbReference>
<dbReference type="InterPro" id="IPR004045">
    <property type="entry name" value="Glutathione_S-Trfase_N"/>
</dbReference>
<dbReference type="CDD" id="cd03039">
    <property type="entry name" value="GST_N_Sigma_like"/>
    <property type="match status" value="1"/>
</dbReference>
<evidence type="ECO:0000313" key="4">
    <source>
        <dbReference type="Proteomes" id="UP000007110"/>
    </source>
</evidence>
<dbReference type="OrthoDB" id="414243at2759"/>
<dbReference type="InterPro" id="IPR036282">
    <property type="entry name" value="Glutathione-S-Trfase_C_sf"/>
</dbReference>
<dbReference type="RefSeq" id="XP_795664.2">
    <property type="nucleotide sequence ID" value="XM_790571.4"/>
</dbReference>
<dbReference type="CDD" id="cd03192">
    <property type="entry name" value="GST_C_Sigma_like"/>
    <property type="match status" value="1"/>
</dbReference>
<evidence type="ECO:0008006" key="5">
    <source>
        <dbReference type="Google" id="ProtNLM"/>
    </source>
</evidence>
<dbReference type="OMA" id="CRMKREE"/>
<dbReference type="FunFam" id="3.40.30.10:FF:000258">
    <property type="entry name" value="Glutathione S-transferase"/>
    <property type="match status" value="1"/>
</dbReference>
<feature type="domain" description="GST N-terminal" evidence="1">
    <location>
        <begin position="2"/>
        <end position="82"/>
    </location>
</feature>
<proteinExistence type="predicted"/>
<dbReference type="PANTHER" id="PTHR11571:SF150">
    <property type="entry name" value="GLUTATHIONE S-TRANSFERASE"/>
    <property type="match status" value="1"/>
</dbReference>
<evidence type="ECO:0000259" key="2">
    <source>
        <dbReference type="PROSITE" id="PS50405"/>
    </source>
</evidence>
<name>A0A7M7RHD3_STRPU</name>
<organism evidence="3 4">
    <name type="scientific">Strongylocentrotus purpuratus</name>
    <name type="common">Purple sea urchin</name>
    <dbReference type="NCBI Taxonomy" id="7668"/>
    <lineage>
        <taxon>Eukaryota</taxon>
        <taxon>Metazoa</taxon>
        <taxon>Echinodermata</taxon>
        <taxon>Eleutherozoa</taxon>
        <taxon>Echinozoa</taxon>
        <taxon>Echinoidea</taxon>
        <taxon>Euechinoidea</taxon>
        <taxon>Echinacea</taxon>
        <taxon>Camarodonta</taxon>
        <taxon>Echinidea</taxon>
        <taxon>Strongylocentrotidae</taxon>
        <taxon>Strongylocentrotus</taxon>
    </lineage>
</organism>
<dbReference type="InterPro" id="IPR004046">
    <property type="entry name" value="GST_C"/>
</dbReference>
<dbReference type="PROSITE" id="PS50405">
    <property type="entry name" value="GST_CTER"/>
    <property type="match status" value="1"/>
</dbReference>
<dbReference type="SFLD" id="SFLDS00019">
    <property type="entry name" value="Glutathione_Transferase_(cytos"/>
    <property type="match status" value="1"/>
</dbReference>
<keyword evidence="4" id="KW-1185">Reference proteome</keyword>
<feature type="domain" description="GST C-terminal" evidence="2">
    <location>
        <begin position="84"/>
        <end position="208"/>
    </location>
</feature>
<dbReference type="FunFam" id="1.20.1050.10:FF:000030">
    <property type="entry name" value="Glutathione S-transferase S1"/>
    <property type="match status" value="1"/>
</dbReference>
<dbReference type="SUPFAM" id="SSF52833">
    <property type="entry name" value="Thioredoxin-like"/>
    <property type="match status" value="1"/>
</dbReference>
<accession>A0A7M7RHD3</accession>
<dbReference type="GO" id="GO:0004364">
    <property type="term" value="F:glutathione transferase activity"/>
    <property type="evidence" value="ECO:0000318"/>
    <property type="project" value="GO_Central"/>
</dbReference>
<sequence>MPQYKLMYFDARGRAEVIRMLFTLKGVEFEDCRMKREEWPAMKDNTEMFPLGQVPILIIDGKTMPHGKAINRYLARNLGYYGKTDEQTNVIELVSESVDDIIQKIYPIYYDKDEEKKAKNMQEFKDTVSVPQFKYLISLFTQTKGPFFCGDEITLADLIAFTIFDAIILTMRITDILDPYPELAAFYKRFNEDSPLSSYIKSRPVTFF</sequence>
<dbReference type="PANTHER" id="PTHR11571">
    <property type="entry name" value="GLUTATHIONE S-TRANSFERASE"/>
    <property type="match status" value="1"/>
</dbReference>
<evidence type="ECO:0000259" key="1">
    <source>
        <dbReference type="PROSITE" id="PS50404"/>
    </source>
</evidence>
<dbReference type="SFLD" id="SFLDG00363">
    <property type="entry name" value="AMPS_(cytGST):_Alpha-__Mu-__Pi"/>
    <property type="match status" value="1"/>
</dbReference>
<reference evidence="3" key="2">
    <citation type="submission" date="2021-01" db="UniProtKB">
        <authorList>
            <consortium name="EnsemblMetazoa"/>
        </authorList>
    </citation>
    <scope>IDENTIFICATION</scope>
</reference>
<dbReference type="InterPro" id="IPR010987">
    <property type="entry name" value="Glutathione-S-Trfase_C-like"/>
</dbReference>
<dbReference type="FunCoup" id="A0A7M7RHD3">
    <property type="interactions" value="405"/>
</dbReference>
<dbReference type="Proteomes" id="UP000007110">
    <property type="component" value="Unassembled WGS sequence"/>
</dbReference>
<dbReference type="InterPro" id="IPR050213">
    <property type="entry name" value="GST_superfamily"/>
</dbReference>
<dbReference type="GO" id="GO:0006749">
    <property type="term" value="P:glutathione metabolic process"/>
    <property type="evidence" value="ECO:0000318"/>
    <property type="project" value="GO_Central"/>
</dbReference>
<dbReference type="SUPFAM" id="SSF47616">
    <property type="entry name" value="GST C-terminal domain-like"/>
    <property type="match status" value="1"/>
</dbReference>
<dbReference type="PROSITE" id="PS50404">
    <property type="entry name" value="GST_NTER"/>
    <property type="match status" value="1"/>
</dbReference>
<dbReference type="InParanoid" id="A0A7M7RHD3"/>
<evidence type="ECO:0000313" key="3">
    <source>
        <dbReference type="EnsemblMetazoa" id="XP_795664"/>
    </source>
</evidence>
<dbReference type="InterPro" id="IPR036249">
    <property type="entry name" value="Thioredoxin-like_sf"/>
</dbReference>
<dbReference type="AlphaFoldDB" id="A0A7M7RHD3"/>
<dbReference type="InterPro" id="IPR040079">
    <property type="entry name" value="Glutathione_S-Trfase"/>
</dbReference>
<dbReference type="Pfam" id="PF14497">
    <property type="entry name" value="GST_C_3"/>
    <property type="match status" value="1"/>
</dbReference>
<protein>
    <recommendedName>
        <fullName evidence="5">Glutathione transferase</fullName>
    </recommendedName>
</protein>
<dbReference type="Gene3D" id="3.40.30.10">
    <property type="entry name" value="Glutaredoxin"/>
    <property type="match status" value="1"/>
</dbReference>
<reference evidence="4" key="1">
    <citation type="submission" date="2015-02" db="EMBL/GenBank/DDBJ databases">
        <title>Genome sequencing for Strongylocentrotus purpuratus.</title>
        <authorList>
            <person name="Murali S."/>
            <person name="Liu Y."/>
            <person name="Vee V."/>
            <person name="English A."/>
            <person name="Wang M."/>
            <person name="Skinner E."/>
            <person name="Han Y."/>
            <person name="Muzny D.M."/>
            <person name="Worley K.C."/>
            <person name="Gibbs R.A."/>
        </authorList>
    </citation>
    <scope>NUCLEOTIDE SEQUENCE</scope>
</reference>